<name>A0A5C0UBN1_ACIJO</name>
<dbReference type="RefSeq" id="WP_148826945.1">
    <property type="nucleotide sequence ID" value="NZ_CP043307.1"/>
</dbReference>
<keyword evidence="1" id="KW-0378">Hydrolase</keyword>
<dbReference type="GO" id="GO:0004519">
    <property type="term" value="F:endonuclease activity"/>
    <property type="evidence" value="ECO:0007669"/>
    <property type="project" value="UniProtKB-KW"/>
</dbReference>
<gene>
    <name evidence="1" type="ORF">N5J46_12365</name>
</gene>
<dbReference type="InterPro" id="IPR003615">
    <property type="entry name" value="HNH_nuc"/>
</dbReference>
<organism evidence="1 2">
    <name type="scientific">Acinetobacter johnsonii</name>
    <dbReference type="NCBI Taxonomy" id="40214"/>
    <lineage>
        <taxon>Bacteria</taxon>
        <taxon>Pseudomonadati</taxon>
        <taxon>Pseudomonadota</taxon>
        <taxon>Gammaproteobacteria</taxon>
        <taxon>Moraxellales</taxon>
        <taxon>Moraxellaceae</taxon>
        <taxon>Acinetobacter</taxon>
    </lineage>
</organism>
<accession>A0A5C0UBN1</accession>
<dbReference type="EMBL" id="JAOCLH010000025">
    <property type="protein sequence ID" value="MDH2173199.1"/>
    <property type="molecule type" value="Genomic_DNA"/>
</dbReference>
<comment type="caution">
    <text evidence="1">The sequence shown here is derived from an EMBL/GenBank/DDBJ whole genome shotgun (WGS) entry which is preliminary data.</text>
</comment>
<dbReference type="AlphaFoldDB" id="A0A5C0UBN1"/>
<sequence>MNFYHWLIQNKNLSKATALKYDLVIKNRINEWLPSYELPQNSIEFEALKQTIFTLDIYQDRNRVGNNMYSSALKHYGDFLKEIDVNDGSIFTEKQIFTTDAERLVKVRLIQNKFRKKLFDFYPYCAVTGFSHSRLLIASHIKPWAKCDGNEKVDVYNGFLLSPNFDRLFDQGFITFLDTGIVQISKKLNEIDKEFFSIPTHLKLHLDVKHLPYLHYHQNEIYMG</sequence>
<keyword evidence="1" id="KW-0255">Endonuclease</keyword>
<dbReference type="Proteomes" id="UP001162261">
    <property type="component" value="Unassembled WGS sequence"/>
</dbReference>
<evidence type="ECO:0000313" key="2">
    <source>
        <dbReference type="Proteomes" id="UP001162261"/>
    </source>
</evidence>
<dbReference type="Pfam" id="PF13391">
    <property type="entry name" value="HNH_2"/>
    <property type="match status" value="1"/>
</dbReference>
<proteinExistence type="predicted"/>
<evidence type="ECO:0000313" key="1">
    <source>
        <dbReference type="EMBL" id="MDH2173199.1"/>
    </source>
</evidence>
<keyword evidence="1" id="KW-0540">Nuclease</keyword>
<protein>
    <submittedName>
        <fullName evidence="1">HNH endonuclease</fullName>
    </submittedName>
</protein>
<reference evidence="1" key="1">
    <citation type="submission" date="2022-09" db="EMBL/GenBank/DDBJ databases">
        <title>Intensive care unit water sources are persistently colonized with multi-drug resistant bacteria and are the site of extensive horizontal gene transfer of antibiotic resistance genes.</title>
        <authorList>
            <person name="Diorio-Toth L."/>
        </authorList>
    </citation>
    <scope>NUCLEOTIDE SEQUENCE</scope>
    <source>
        <strain evidence="1">GD03649</strain>
    </source>
</reference>